<dbReference type="Proteomes" id="UP000182498">
    <property type="component" value="Unassembled WGS sequence"/>
</dbReference>
<dbReference type="OrthoDB" id="5243781at2"/>
<dbReference type="PANTHER" id="PTHR43466:SF1">
    <property type="entry name" value="2-OXO-4-HYDROXY-4-CARBOXY-5-UREIDOIMIDAZOLINE DECARBOXYLASE-RELATED"/>
    <property type="match status" value="1"/>
</dbReference>
<dbReference type="GO" id="GO:0006144">
    <property type="term" value="P:purine nucleobase metabolic process"/>
    <property type="evidence" value="ECO:0007669"/>
    <property type="project" value="UniProtKB-KW"/>
</dbReference>
<dbReference type="SUPFAM" id="SSF158694">
    <property type="entry name" value="UraD-Like"/>
    <property type="match status" value="1"/>
</dbReference>
<accession>A0A0X2NND5</accession>
<gene>
    <name evidence="8" type="ORF">CVAR292_02355</name>
</gene>
<dbReference type="AlphaFoldDB" id="A0A0X2NND5"/>
<dbReference type="EC" id="4.1.1.97" evidence="3"/>
<name>A0A0X2NND5_9CORY</name>
<keyword evidence="5" id="KW-0210">Decarboxylase</keyword>
<evidence type="ECO:0000256" key="2">
    <source>
        <dbReference type="ARBA" id="ARBA00004754"/>
    </source>
</evidence>
<sequence>MTTFTLADFNDAPAADVTPELEAVFGSAPLAVSVADARPFTSVDALVDAASSLLAAQPESEVLAAVNAHPPIGGSVSVGSRSASEQAGATESADLDAVRELQPTYREHFGWNFLIKAAGRSSAEIRAELERRLTVDPAEEWLFSISQLDAINGLRLRGTVND</sequence>
<reference evidence="9" key="1">
    <citation type="submission" date="2015-11" db="EMBL/GenBank/DDBJ databases">
        <authorList>
            <person name="Dugat-Bony E."/>
        </authorList>
    </citation>
    <scope>NUCLEOTIDE SEQUENCE [LARGE SCALE GENOMIC DNA]</scope>
    <source>
        <strain evidence="9">Mu292</strain>
    </source>
</reference>
<evidence type="ECO:0000313" key="9">
    <source>
        <dbReference type="Proteomes" id="UP000182498"/>
    </source>
</evidence>
<evidence type="ECO:0000256" key="3">
    <source>
        <dbReference type="ARBA" id="ARBA00012257"/>
    </source>
</evidence>
<evidence type="ECO:0000259" key="7">
    <source>
        <dbReference type="Pfam" id="PF09349"/>
    </source>
</evidence>
<evidence type="ECO:0000313" key="8">
    <source>
        <dbReference type="EMBL" id="CUU67002.1"/>
    </source>
</evidence>
<comment type="catalytic activity">
    <reaction evidence="1">
        <text>5-hydroxy-2-oxo-4-ureido-2,5-dihydro-1H-imidazole-5-carboxylate + H(+) = (S)-allantoin + CO2</text>
        <dbReference type="Rhea" id="RHEA:26301"/>
        <dbReference type="ChEBI" id="CHEBI:15378"/>
        <dbReference type="ChEBI" id="CHEBI:15678"/>
        <dbReference type="ChEBI" id="CHEBI:16526"/>
        <dbReference type="ChEBI" id="CHEBI:58639"/>
        <dbReference type="EC" id="4.1.1.97"/>
    </reaction>
</comment>
<organism evidence="8 9">
    <name type="scientific">Corynebacterium variabile</name>
    <dbReference type="NCBI Taxonomy" id="1727"/>
    <lineage>
        <taxon>Bacteria</taxon>
        <taxon>Bacillati</taxon>
        <taxon>Actinomycetota</taxon>
        <taxon>Actinomycetes</taxon>
        <taxon>Mycobacteriales</taxon>
        <taxon>Corynebacteriaceae</taxon>
        <taxon>Corynebacterium</taxon>
    </lineage>
</organism>
<dbReference type="GO" id="GO:0019628">
    <property type="term" value="P:urate catabolic process"/>
    <property type="evidence" value="ECO:0007669"/>
    <property type="project" value="TreeGrafter"/>
</dbReference>
<comment type="pathway">
    <text evidence="2">Purine metabolism; urate degradation; (S)-allantoin from urate: step 3/3.</text>
</comment>
<proteinExistence type="predicted"/>
<keyword evidence="9" id="KW-1185">Reference proteome</keyword>
<dbReference type="GO" id="GO:0051997">
    <property type="term" value="F:2-oxo-4-hydroxy-4-carboxy-5-ureidoimidazoline decarboxylase activity"/>
    <property type="evidence" value="ECO:0007669"/>
    <property type="project" value="UniProtKB-EC"/>
</dbReference>
<protein>
    <recommendedName>
        <fullName evidence="3">2-oxo-4-hydroxy-4-carboxy-5-ureidoimidazoline decarboxylase</fullName>
        <ecNumber evidence="3">4.1.1.97</ecNumber>
    </recommendedName>
</protein>
<dbReference type="InterPro" id="IPR036778">
    <property type="entry name" value="OHCU_decarboxylase_sf"/>
</dbReference>
<dbReference type="RefSeq" id="WP_014011154.1">
    <property type="nucleotide sequence ID" value="NZ_FAUH01000017.1"/>
</dbReference>
<evidence type="ECO:0000256" key="6">
    <source>
        <dbReference type="ARBA" id="ARBA00023239"/>
    </source>
</evidence>
<dbReference type="EMBL" id="FAUH01000017">
    <property type="protein sequence ID" value="CUU67002.1"/>
    <property type="molecule type" value="Genomic_DNA"/>
</dbReference>
<dbReference type="Pfam" id="PF09349">
    <property type="entry name" value="OHCU_decarbox"/>
    <property type="match status" value="1"/>
</dbReference>
<dbReference type="PANTHER" id="PTHR43466">
    <property type="entry name" value="2-OXO-4-HYDROXY-4-CARBOXY-5-UREIDOIMIDAZOLINE DECARBOXYLASE-RELATED"/>
    <property type="match status" value="1"/>
</dbReference>
<evidence type="ECO:0000256" key="5">
    <source>
        <dbReference type="ARBA" id="ARBA00022793"/>
    </source>
</evidence>
<dbReference type="InterPro" id="IPR018020">
    <property type="entry name" value="OHCU_decarboxylase"/>
</dbReference>
<keyword evidence="6 8" id="KW-0456">Lyase</keyword>
<dbReference type="Gene3D" id="1.10.3330.10">
    <property type="entry name" value="Oxo-4-hydroxy-4-carboxy-5-ureidoimidazoline decarboxylase"/>
    <property type="match status" value="1"/>
</dbReference>
<feature type="domain" description="Oxo-4-hydroxy-4-carboxy-5-ureidoimidazoline decarboxylase" evidence="7">
    <location>
        <begin position="10"/>
        <end position="157"/>
    </location>
</feature>
<keyword evidence="4" id="KW-0659">Purine metabolism</keyword>
<evidence type="ECO:0000256" key="4">
    <source>
        <dbReference type="ARBA" id="ARBA00022631"/>
    </source>
</evidence>
<evidence type="ECO:0000256" key="1">
    <source>
        <dbReference type="ARBA" id="ARBA00001163"/>
    </source>
</evidence>